<accession>A0A239P7H0</accession>
<protein>
    <submittedName>
        <fullName evidence="1">Uncharacterized protein</fullName>
    </submittedName>
</protein>
<sequence length="150" mass="16689">MHAHDGVEYRQAVYEKAVQFRSALEQGGLQLQSFAKFPRASCGDTCEMLGQFLIDSNLGIWTYRTGIDSSNSSHAYLERNGLLLDITADQFDDVSTPVMLTEDQTWHRQFSLTAGSHAASLEWWTGHNRSDCAAALADYALLKQRAEGSL</sequence>
<dbReference type="AlphaFoldDB" id="A0A239P7H0"/>
<reference evidence="1 2" key="1">
    <citation type="submission" date="2017-06" db="EMBL/GenBank/DDBJ databases">
        <authorList>
            <person name="Kim H.J."/>
            <person name="Triplett B.A."/>
        </authorList>
    </citation>
    <scope>NUCLEOTIDE SEQUENCE [LARGE SCALE GENOMIC DNA]</scope>
    <source>
        <strain evidence="1 2">CGMCC 4.2132</strain>
    </source>
</reference>
<keyword evidence="2" id="KW-1185">Reference proteome</keyword>
<dbReference type="OrthoDB" id="573272at2"/>
<gene>
    <name evidence="1" type="ORF">SAMN05216276_10947</name>
</gene>
<dbReference type="EMBL" id="FZOD01000094">
    <property type="protein sequence ID" value="SNT62833.1"/>
    <property type="molecule type" value="Genomic_DNA"/>
</dbReference>
<dbReference type="Proteomes" id="UP000198282">
    <property type="component" value="Unassembled WGS sequence"/>
</dbReference>
<dbReference type="RefSeq" id="WP_143653630.1">
    <property type="nucleotide sequence ID" value="NZ_FZOD01000094.1"/>
</dbReference>
<proteinExistence type="predicted"/>
<evidence type="ECO:0000313" key="2">
    <source>
        <dbReference type="Proteomes" id="UP000198282"/>
    </source>
</evidence>
<name>A0A239P7H0_9ACTN</name>
<evidence type="ECO:0000313" key="1">
    <source>
        <dbReference type="EMBL" id="SNT62833.1"/>
    </source>
</evidence>
<organism evidence="1 2">
    <name type="scientific">Streptosporangium subroseum</name>
    <dbReference type="NCBI Taxonomy" id="106412"/>
    <lineage>
        <taxon>Bacteria</taxon>
        <taxon>Bacillati</taxon>
        <taxon>Actinomycetota</taxon>
        <taxon>Actinomycetes</taxon>
        <taxon>Streptosporangiales</taxon>
        <taxon>Streptosporangiaceae</taxon>
        <taxon>Streptosporangium</taxon>
    </lineage>
</organism>